<evidence type="ECO:0000313" key="1">
    <source>
        <dbReference type="EMBL" id="CDX53916.1"/>
    </source>
</evidence>
<accession>A0A0K2VUR0</accession>
<dbReference type="EMBL" id="CCND01000010">
    <property type="protein sequence ID" value="CDX53916.1"/>
    <property type="molecule type" value="Genomic_DNA"/>
</dbReference>
<evidence type="ECO:0000313" key="2">
    <source>
        <dbReference type="Proteomes" id="UP000182888"/>
    </source>
</evidence>
<dbReference type="AlphaFoldDB" id="A0A0K2VUR0"/>
<protein>
    <submittedName>
        <fullName evidence="1">Uncharacterized protein</fullName>
    </submittedName>
</protein>
<organism evidence="1 2">
    <name type="scientific">Mesorhizobium plurifarium</name>
    <dbReference type="NCBI Taxonomy" id="69974"/>
    <lineage>
        <taxon>Bacteria</taxon>
        <taxon>Pseudomonadati</taxon>
        <taxon>Pseudomonadota</taxon>
        <taxon>Alphaproteobacteria</taxon>
        <taxon>Hyphomicrobiales</taxon>
        <taxon>Phyllobacteriaceae</taxon>
        <taxon>Mesorhizobium</taxon>
    </lineage>
</organism>
<name>A0A0K2VUR0_MESPL</name>
<dbReference type="Proteomes" id="UP000182888">
    <property type="component" value="Unassembled WGS sequence"/>
</dbReference>
<sequence length="71" mass="7477">MAADVSKPVKDAFREGAEEPEGRLIVNPITKRGVLALTMMNGLCDKASGEACCPTTPRKRTAALLGPNCCT</sequence>
<reference evidence="2" key="1">
    <citation type="submission" date="2014-08" db="EMBL/GenBank/DDBJ databases">
        <authorList>
            <person name="Edwards T."/>
        </authorList>
    </citation>
    <scope>NUCLEOTIDE SEQUENCE [LARGE SCALE GENOMIC DNA]</scope>
</reference>
<proteinExistence type="predicted"/>
<gene>
    <name evidence="1" type="ORF">MPL1032_180241</name>
</gene>